<evidence type="ECO:0000313" key="2">
    <source>
        <dbReference type="EMBL" id="KAG9338396.1"/>
    </source>
</evidence>
<comment type="caution">
    <text evidence="2">The sequence shown here is derived from an EMBL/GenBank/DDBJ whole genome shotgun (WGS) entry which is preliminary data.</text>
</comment>
<dbReference type="Proteomes" id="UP000824540">
    <property type="component" value="Unassembled WGS sequence"/>
</dbReference>
<keyword evidence="3" id="KW-1185">Reference proteome</keyword>
<protein>
    <submittedName>
        <fullName evidence="2">Uncharacterized protein</fullName>
    </submittedName>
</protein>
<organism evidence="2 3">
    <name type="scientific">Albula glossodonta</name>
    <name type="common">roundjaw bonefish</name>
    <dbReference type="NCBI Taxonomy" id="121402"/>
    <lineage>
        <taxon>Eukaryota</taxon>
        <taxon>Metazoa</taxon>
        <taxon>Chordata</taxon>
        <taxon>Craniata</taxon>
        <taxon>Vertebrata</taxon>
        <taxon>Euteleostomi</taxon>
        <taxon>Actinopterygii</taxon>
        <taxon>Neopterygii</taxon>
        <taxon>Teleostei</taxon>
        <taxon>Albuliformes</taxon>
        <taxon>Albulidae</taxon>
        <taxon>Albula</taxon>
    </lineage>
</organism>
<evidence type="ECO:0000256" key="1">
    <source>
        <dbReference type="SAM" id="MobiDB-lite"/>
    </source>
</evidence>
<accession>A0A8T2NF64</accession>
<evidence type="ECO:0000313" key="3">
    <source>
        <dbReference type="Proteomes" id="UP000824540"/>
    </source>
</evidence>
<gene>
    <name evidence="2" type="ORF">JZ751_025800</name>
</gene>
<reference evidence="2" key="1">
    <citation type="thesis" date="2021" institute="BYU ScholarsArchive" country="Provo, UT, USA">
        <title>Applications of and Algorithms for Genome Assembly and Genomic Analyses with an Emphasis on Marine Teleosts.</title>
        <authorList>
            <person name="Pickett B.D."/>
        </authorList>
    </citation>
    <scope>NUCLEOTIDE SEQUENCE</scope>
    <source>
        <strain evidence="2">HI-2016</strain>
    </source>
</reference>
<name>A0A8T2NF64_9TELE</name>
<dbReference type="AlphaFoldDB" id="A0A8T2NF64"/>
<dbReference type="EMBL" id="JAFBMS010000067">
    <property type="protein sequence ID" value="KAG9338396.1"/>
    <property type="molecule type" value="Genomic_DNA"/>
</dbReference>
<feature type="region of interest" description="Disordered" evidence="1">
    <location>
        <begin position="91"/>
        <end position="136"/>
    </location>
</feature>
<proteinExistence type="predicted"/>
<sequence>MAHLHHTPAALPGCAMAPDHGSLEQSCRLLSVAEFPSPGRRSAGLAASDQRRSGVTEAFHSVGRLSPLWTRSVNGGKSALFAARPGKCQRKELLPGRPKHQQCSLYPDQYLKPDHHQTRRRDHGPPLSSYLLPQRR</sequence>